<comment type="caution">
    <text evidence="2">The sequence shown here is derived from an EMBL/GenBank/DDBJ whole genome shotgun (WGS) entry which is preliminary data.</text>
</comment>
<accession>A0ABD0YL22</accession>
<feature type="region of interest" description="Disordered" evidence="1">
    <location>
        <begin position="43"/>
        <end position="75"/>
    </location>
</feature>
<dbReference type="Proteomes" id="UP001558652">
    <property type="component" value="Unassembled WGS sequence"/>
</dbReference>
<name>A0ABD0YL22_9HEMI</name>
<dbReference type="EMBL" id="JBFDAA010000006">
    <property type="protein sequence ID" value="KAL1131927.1"/>
    <property type="molecule type" value="Genomic_DNA"/>
</dbReference>
<sequence>MASKRRNMFHKNKTQETTEEDAMMFFTALLVVVLLSAATGLDETKISPPSRTTETKSERDIIAPNPPKSLEFGLDQIDIPPASKSTETSGREETILFPQPAAIGRQLICQSSNKSHPPSHNRFILICMTPDWIS</sequence>
<gene>
    <name evidence="2" type="ORF">AAG570_011538</name>
</gene>
<protein>
    <submittedName>
        <fullName evidence="2">Uncharacterized protein</fullName>
    </submittedName>
</protein>
<evidence type="ECO:0000313" key="2">
    <source>
        <dbReference type="EMBL" id="KAL1131927.1"/>
    </source>
</evidence>
<organism evidence="2 3">
    <name type="scientific">Ranatra chinensis</name>
    <dbReference type="NCBI Taxonomy" id="642074"/>
    <lineage>
        <taxon>Eukaryota</taxon>
        <taxon>Metazoa</taxon>
        <taxon>Ecdysozoa</taxon>
        <taxon>Arthropoda</taxon>
        <taxon>Hexapoda</taxon>
        <taxon>Insecta</taxon>
        <taxon>Pterygota</taxon>
        <taxon>Neoptera</taxon>
        <taxon>Paraneoptera</taxon>
        <taxon>Hemiptera</taxon>
        <taxon>Heteroptera</taxon>
        <taxon>Panheteroptera</taxon>
        <taxon>Nepomorpha</taxon>
        <taxon>Nepidae</taxon>
        <taxon>Ranatrinae</taxon>
        <taxon>Ranatra</taxon>
    </lineage>
</organism>
<reference evidence="2 3" key="1">
    <citation type="submission" date="2024-07" db="EMBL/GenBank/DDBJ databases">
        <title>Chromosome-level genome assembly of the water stick insect Ranatra chinensis (Heteroptera: Nepidae).</title>
        <authorList>
            <person name="Liu X."/>
        </authorList>
    </citation>
    <scope>NUCLEOTIDE SEQUENCE [LARGE SCALE GENOMIC DNA]</scope>
    <source>
        <strain evidence="2">Cailab_2021Rc</strain>
        <tissue evidence="2">Muscle</tissue>
    </source>
</reference>
<evidence type="ECO:0000313" key="3">
    <source>
        <dbReference type="Proteomes" id="UP001558652"/>
    </source>
</evidence>
<proteinExistence type="predicted"/>
<evidence type="ECO:0000256" key="1">
    <source>
        <dbReference type="SAM" id="MobiDB-lite"/>
    </source>
</evidence>
<dbReference type="AlphaFoldDB" id="A0ABD0YL22"/>
<keyword evidence="3" id="KW-1185">Reference proteome</keyword>